<organism evidence="2 3">
    <name type="scientific">Protaetiibacter mangrovi</name>
    <dbReference type="NCBI Taxonomy" id="2970926"/>
    <lineage>
        <taxon>Bacteria</taxon>
        <taxon>Bacillati</taxon>
        <taxon>Actinomycetota</taxon>
        <taxon>Actinomycetes</taxon>
        <taxon>Micrococcales</taxon>
        <taxon>Microbacteriaceae</taxon>
        <taxon>Protaetiibacter</taxon>
    </lineage>
</organism>
<keyword evidence="3" id="KW-1185">Reference proteome</keyword>
<dbReference type="Proteomes" id="UP001205337">
    <property type="component" value="Unassembled WGS sequence"/>
</dbReference>
<comment type="caution">
    <text evidence="2">The sequence shown here is derived from an EMBL/GenBank/DDBJ whole genome shotgun (WGS) entry which is preliminary data.</text>
</comment>
<dbReference type="RefSeq" id="WP_258799701.1">
    <property type="nucleotide sequence ID" value="NZ_JANTHX010000008.1"/>
</dbReference>
<feature type="domain" description="RiboL-PSP-HEPN" evidence="1">
    <location>
        <begin position="24"/>
        <end position="209"/>
    </location>
</feature>
<evidence type="ECO:0000259" key="1">
    <source>
        <dbReference type="Pfam" id="PF18735"/>
    </source>
</evidence>
<name>A0ABT1ZII2_9MICO</name>
<gene>
    <name evidence="2" type="ORF">NUH29_13295</name>
</gene>
<dbReference type="InterPro" id="IPR041519">
    <property type="entry name" value="HEPN_RiboL-PSP"/>
</dbReference>
<evidence type="ECO:0000313" key="2">
    <source>
        <dbReference type="EMBL" id="MCS0500524.1"/>
    </source>
</evidence>
<accession>A0ABT1ZII2</accession>
<reference evidence="2 3" key="1">
    <citation type="submission" date="2022-08" db="EMBL/GenBank/DDBJ databases">
        <authorList>
            <person name="Li F."/>
        </authorList>
    </citation>
    <scope>NUCLEOTIDE SEQUENCE [LARGE SCALE GENOMIC DNA]</scope>
    <source>
        <strain evidence="2 3">10F1B-8-1</strain>
    </source>
</reference>
<protein>
    <submittedName>
        <fullName evidence="2">HEPN domain-containing protein</fullName>
    </submittedName>
</protein>
<dbReference type="Pfam" id="PF18735">
    <property type="entry name" value="HEPN_RiboL-PSP"/>
    <property type="match status" value="1"/>
</dbReference>
<sequence>MVAALIALEGRYPDPPPLVDRSTVEGLRGGAVVLMVGAFEHYLKQAIAESLQSLNVASPPIVFAKLPIELQVQAVYTGLDAAMKAKSWDPVKEHSQRLPGVLAAVERVHRGEILSTEIAETGGNPNPAQVKAIFKTVAYPAVFTNIKAAFDREWGQPTASTFVVDTLEAVVGRRHAVAHTASILNTSRADLVQWHKFLNVLVSVLDDALGRHMARLTSKAR</sequence>
<dbReference type="EMBL" id="JANTHX010000008">
    <property type="protein sequence ID" value="MCS0500524.1"/>
    <property type="molecule type" value="Genomic_DNA"/>
</dbReference>
<evidence type="ECO:0000313" key="3">
    <source>
        <dbReference type="Proteomes" id="UP001205337"/>
    </source>
</evidence>
<proteinExistence type="predicted"/>